<protein>
    <submittedName>
        <fullName evidence="1">Uncharacterized protein</fullName>
    </submittedName>
</protein>
<reference evidence="1" key="1">
    <citation type="submission" date="2017-07" db="EMBL/GenBank/DDBJ databases">
        <title>Taro Niue Genome Assembly and Annotation.</title>
        <authorList>
            <person name="Atibalentja N."/>
            <person name="Keating K."/>
            <person name="Fields C.J."/>
        </authorList>
    </citation>
    <scope>NUCLEOTIDE SEQUENCE</scope>
    <source>
        <strain evidence="1">Niue_2</strain>
        <tissue evidence="1">Leaf</tissue>
    </source>
</reference>
<organism evidence="1 2">
    <name type="scientific">Colocasia esculenta</name>
    <name type="common">Wild taro</name>
    <name type="synonym">Arum esculentum</name>
    <dbReference type="NCBI Taxonomy" id="4460"/>
    <lineage>
        <taxon>Eukaryota</taxon>
        <taxon>Viridiplantae</taxon>
        <taxon>Streptophyta</taxon>
        <taxon>Embryophyta</taxon>
        <taxon>Tracheophyta</taxon>
        <taxon>Spermatophyta</taxon>
        <taxon>Magnoliopsida</taxon>
        <taxon>Liliopsida</taxon>
        <taxon>Araceae</taxon>
        <taxon>Aroideae</taxon>
        <taxon>Colocasieae</taxon>
        <taxon>Colocasia</taxon>
    </lineage>
</organism>
<name>A0A843XEC7_COLES</name>
<proteinExistence type="predicted"/>
<comment type="caution">
    <text evidence="1">The sequence shown here is derived from an EMBL/GenBank/DDBJ whole genome shotgun (WGS) entry which is preliminary data.</text>
</comment>
<gene>
    <name evidence="1" type="ORF">Taro_050809</name>
</gene>
<sequence length="112" mass="12857">MVGSANNIQAKLVARRIMQKLQENAEVTLLTSRAPYMMKWVALVERDVRKMEEKGGCKAKYLSKEILAALRGNNQALLVLEEGPLFYRAMREKWVILSLQNGQNSKWEIMAF</sequence>
<keyword evidence="2" id="KW-1185">Reference proteome</keyword>
<accession>A0A843XEC7</accession>
<evidence type="ECO:0000313" key="2">
    <source>
        <dbReference type="Proteomes" id="UP000652761"/>
    </source>
</evidence>
<dbReference type="AlphaFoldDB" id="A0A843XEC7"/>
<dbReference type="Proteomes" id="UP000652761">
    <property type="component" value="Unassembled WGS sequence"/>
</dbReference>
<evidence type="ECO:0000313" key="1">
    <source>
        <dbReference type="EMBL" id="MQM17829.1"/>
    </source>
</evidence>
<dbReference type="EMBL" id="NMUH01007795">
    <property type="protein sequence ID" value="MQM17829.1"/>
    <property type="molecule type" value="Genomic_DNA"/>
</dbReference>